<reference evidence="1" key="1">
    <citation type="submission" date="2022-03" db="EMBL/GenBank/DDBJ databases">
        <authorList>
            <person name="Martin H S."/>
        </authorList>
    </citation>
    <scope>NUCLEOTIDE SEQUENCE</scope>
</reference>
<evidence type="ECO:0000313" key="2">
    <source>
        <dbReference type="Proteomes" id="UP000837857"/>
    </source>
</evidence>
<protein>
    <submittedName>
        <fullName evidence="1">Uncharacterized protein</fullName>
    </submittedName>
</protein>
<name>A0ABN8J845_9NEOP</name>
<gene>
    <name evidence="1" type="ORF">IPOD504_LOCUS16993</name>
</gene>
<dbReference type="Proteomes" id="UP000837857">
    <property type="component" value="Chromosome 8"/>
</dbReference>
<proteinExistence type="predicted"/>
<keyword evidence="2" id="KW-1185">Reference proteome</keyword>
<organism evidence="1 2">
    <name type="scientific">Iphiclides podalirius</name>
    <name type="common">scarce swallowtail</name>
    <dbReference type="NCBI Taxonomy" id="110791"/>
    <lineage>
        <taxon>Eukaryota</taxon>
        <taxon>Metazoa</taxon>
        <taxon>Ecdysozoa</taxon>
        <taxon>Arthropoda</taxon>
        <taxon>Hexapoda</taxon>
        <taxon>Insecta</taxon>
        <taxon>Pterygota</taxon>
        <taxon>Neoptera</taxon>
        <taxon>Endopterygota</taxon>
        <taxon>Lepidoptera</taxon>
        <taxon>Glossata</taxon>
        <taxon>Ditrysia</taxon>
        <taxon>Papilionoidea</taxon>
        <taxon>Papilionidae</taxon>
        <taxon>Papilioninae</taxon>
        <taxon>Iphiclides</taxon>
    </lineage>
</organism>
<sequence length="109" mass="11832">MRLLSTDRGGLRVRGATTQPVRPRLKTFRNERRFARAFQLCTGDRLLPGYDCAREAGEGGGELPSKSRIFALSAPVAAEGRSQYGDNRGPLLCIIASVSNWVATAPRLG</sequence>
<evidence type="ECO:0000313" key="1">
    <source>
        <dbReference type="EMBL" id="CAH2075666.1"/>
    </source>
</evidence>
<accession>A0ABN8J845</accession>
<dbReference type="EMBL" id="OW152820">
    <property type="protein sequence ID" value="CAH2075666.1"/>
    <property type="molecule type" value="Genomic_DNA"/>
</dbReference>
<feature type="non-terminal residue" evidence="1">
    <location>
        <position position="109"/>
    </location>
</feature>